<reference evidence="1" key="2">
    <citation type="submission" date="2022-08" db="UniProtKB">
        <authorList>
            <consortium name="EnsemblMetazoa"/>
        </authorList>
    </citation>
    <scope>IDENTIFICATION</scope>
    <source>
        <strain evidence="1">STECLA/ALBI9_A</strain>
    </source>
</reference>
<dbReference type="VEuPathDB" id="VectorBase:AALB000260"/>
<accession>A0A182F1D6</accession>
<protein>
    <submittedName>
        <fullName evidence="1">Uncharacterized protein</fullName>
    </submittedName>
</protein>
<evidence type="ECO:0000313" key="1">
    <source>
        <dbReference type="EnsemblMetazoa" id="AALB000260-PA"/>
    </source>
</evidence>
<keyword evidence="2" id="KW-1185">Reference proteome</keyword>
<dbReference type="AlphaFoldDB" id="A0A182F1D6"/>
<dbReference type="EnsemblMetazoa" id="AALB000260-RA">
    <property type="protein sequence ID" value="AALB000260-PA"/>
    <property type="gene ID" value="AALB000260"/>
</dbReference>
<dbReference type="Proteomes" id="UP000069272">
    <property type="component" value="Chromosome 2L"/>
</dbReference>
<name>A0A182F1D6_ANOAL</name>
<organism evidence="1 2">
    <name type="scientific">Anopheles albimanus</name>
    <name type="common">New world malaria mosquito</name>
    <dbReference type="NCBI Taxonomy" id="7167"/>
    <lineage>
        <taxon>Eukaryota</taxon>
        <taxon>Metazoa</taxon>
        <taxon>Ecdysozoa</taxon>
        <taxon>Arthropoda</taxon>
        <taxon>Hexapoda</taxon>
        <taxon>Insecta</taxon>
        <taxon>Pterygota</taxon>
        <taxon>Neoptera</taxon>
        <taxon>Endopterygota</taxon>
        <taxon>Diptera</taxon>
        <taxon>Nematocera</taxon>
        <taxon>Culicoidea</taxon>
        <taxon>Culicidae</taxon>
        <taxon>Anophelinae</taxon>
        <taxon>Anopheles</taxon>
    </lineage>
</organism>
<reference evidence="1 2" key="1">
    <citation type="journal article" date="2017" name="G3 (Bethesda)">
        <title>The Physical Genome Mapping of Anopheles albimanus Corrected Scaffold Misassemblies and Identified Interarm Rearrangements in Genus Anopheles.</title>
        <authorList>
            <person name="Artemov G.N."/>
            <person name="Peery A.N."/>
            <person name="Jiang X."/>
            <person name="Tu Z."/>
            <person name="Stegniy V.N."/>
            <person name="Sharakhova M.V."/>
            <person name="Sharakhov I.V."/>
        </authorList>
    </citation>
    <scope>NUCLEOTIDE SEQUENCE [LARGE SCALE GENOMIC DNA]</scope>
    <source>
        <strain evidence="1 2">ALBI9_A</strain>
    </source>
</reference>
<evidence type="ECO:0000313" key="2">
    <source>
        <dbReference type="Proteomes" id="UP000069272"/>
    </source>
</evidence>
<sequence>MIGKRIESSARNRMRPETRLKLQSQNIHLALALGSQMRTMLCSDRQNDANGRPLERKYTVAPELPDHQFSSGVIERRGHDCTAGRHHVVMHRHSPSWRTFGILASFAFPPNPVFHDATITCIWRHAKQKHQPQHGRL</sequence>
<proteinExistence type="predicted"/>